<dbReference type="InterPro" id="IPR050385">
    <property type="entry name" value="Archaeal_FAD_synthase"/>
</dbReference>
<name>A0A419WXR5_9BACT</name>
<dbReference type="SUPFAM" id="SSF52374">
    <property type="entry name" value="Nucleotidylyl transferase"/>
    <property type="match status" value="1"/>
</dbReference>
<keyword evidence="3" id="KW-0548">Nucleotidyltransferase</keyword>
<dbReference type="RefSeq" id="WP_120240976.1">
    <property type="nucleotide sequence ID" value="NZ_RAPQ01000010.1"/>
</dbReference>
<dbReference type="PANTHER" id="PTHR43793">
    <property type="entry name" value="FAD SYNTHASE"/>
    <property type="match status" value="1"/>
</dbReference>
<evidence type="ECO:0000313" key="9">
    <source>
        <dbReference type="EMBL" id="RKE00245.1"/>
    </source>
</evidence>
<evidence type="ECO:0000256" key="3">
    <source>
        <dbReference type="ARBA" id="ARBA00022695"/>
    </source>
</evidence>
<evidence type="ECO:0000256" key="2">
    <source>
        <dbReference type="ARBA" id="ARBA00022679"/>
    </source>
</evidence>
<dbReference type="GO" id="GO:0016773">
    <property type="term" value="F:phosphotransferase activity, alcohol group as acceptor"/>
    <property type="evidence" value="ECO:0007669"/>
    <property type="project" value="InterPro"/>
</dbReference>
<dbReference type="EMBL" id="RAPQ01000010">
    <property type="protein sequence ID" value="RKE00245.1"/>
    <property type="molecule type" value="Genomic_DNA"/>
</dbReference>
<evidence type="ECO:0000256" key="5">
    <source>
        <dbReference type="ARBA" id="ARBA00022840"/>
    </source>
</evidence>
<keyword evidence="4" id="KW-0547">Nucleotide-binding</keyword>
<evidence type="ECO:0000256" key="1">
    <source>
        <dbReference type="ARBA" id="ARBA00012519"/>
    </source>
</evidence>
<gene>
    <name evidence="9" type="ORF">BXY64_3251</name>
</gene>
<proteinExistence type="predicted"/>
<keyword evidence="10" id="KW-1185">Reference proteome</keyword>
<accession>A0A419WXR5</accession>
<keyword evidence="5" id="KW-0067">ATP-binding</keyword>
<dbReference type="OrthoDB" id="9795543at2"/>
<reference evidence="9 10" key="1">
    <citation type="submission" date="2018-09" db="EMBL/GenBank/DDBJ databases">
        <title>Genomic Encyclopedia of Archaeal and Bacterial Type Strains, Phase II (KMG-II): from individual species to whole genera.</title>
        <authorList>
            <person name="Goeker M."/>
        </authorList>
    </citation>
    <scope>NUCLEOTIDE SEQUENCE [LARGE SCALE GENOMIC DNA]</scope>
    <source>
        <strain evidence="9 10">DSM 21950</strain>
    </source>
</reference>
<dbReference type="InterPro" id="IPR004821">
    <property type="entry name" value="Cyt_trans-like"/>
</dbReference>
<keyword evidence="2 9" id="KW-0808">Transferase</keyword>
<keyword evidence="6" id="KW-0119">Carbohydrate metabolism</keyword>
<sequence>MDKLKLIKDKIIFKKEDAFNLLQTWRFRDEKIVFSNGCFDIVHRGHLEYLASAASMGNKMIIGLNTDSSTQRLKGPNRPITDEYSRALLLASLGFVDMVILFEEDTPYNLIDFIQPDVLVKGSDYKAEDIVGYDIVKAKGGEIKTLDFIEGFSSTGIIKKIQREG</sequence>
<dbReference type="EC" id="2.7.7.70" evidence="1"/>
<evidence type="ECO:0000256" key="6">
    <source>
        <dbReference type="ARBA" id="ARBA00023277"/>
    </source>
</evidence>
<comment type="caution">
    <text evidence="9">The sequence shown here is derived from an EMBL/GenBank/DDBJ whole genome shotgun (WGS) entry which is preliminary data.</text>
</comment>
<dbReference type="NCBIfam" id="TIGR00125">
    <property type="entry name" value="cyt_tran_rel"/>
    <property type="match status" value="1"/>
</dbReference>
<feature type="domain" description="Cytidyltransferase-like" evidence="8">
    <location>
        <begin position="36"/>
        <end position="157"/>
    </location>
</feature>
<protein>
    <recommendedName>
        <fullName evidence="1">D-glycero-beta-D-manno-heptose 1-phosphate adenylyltransferase</fullName>
        <ecNumber evidence="1">2.7.7.70</ecNumber>
    </recommendedName>
</protein>
<dbReference type="Proteomes" id="UP000284531">
    <property type="component" value="Unassembled WGS sequence"/>
</dbReference>
<evidence type="ECO:0000256" key="7">
    <source>
        <dbReference type="ARBA" id="ARBA00047428"/>
    </source>
</evidence>
<comment type="catalytic activity">
    <reaction evidence="7">
        <text>D-glycero-beta-D-manno-heptose 1-phosphate + ATP + H(+) = ADP-D-glycero-beta-D-manno-heptose + diphosphate</text>
        <dbReference type="Rhea" id="RHEA:27465"/>
        <dbReference type="ChEBI" id="CHEBI:15378"/>
        <dbReference type="ChEBI" id="CHEBI:30616"/>
        <dbReference type="ChEBI" id="CHEBI:33019"/>
        <dbReference type="ChEBI" id="CHEBI:59967"/>
        <dbReference type="ChEBI" id="CHEBI:61593"/>
        <dbReference type="EC" id="2.7.7.70"/>
    </reaction>
</comment>
<evidence type="ECO:0000259" key="8">
    <source>
        <dbReference type="Pfam" id="PF01467"/>
    </source>
</evidence>
<evidence type="ECO:0000256" key="4">
    <source>
        <dbReference type="ARBA" id="ARBA00022741"/>
    </source>
</evidence>
<dbReference type="GO" id="GO:0005524">
    <property type="term" value="F:ATP binding"/>
    <property type="evidence" value="ECO:0007669"/>
    <property type="project" value="UniProtKB-KW"/>
</dbReference>
<organism evidence="9 10">
    <name type="scientific">Marinifilum flexuosum</name>
    <dbReference type="NCBI Taxonomy" id="1117708"/>
    <lineage>
        <taxon>Bacteria</taxon>
        <taxon>Pseudomonadati</taxon>
        <taxon>Bacteroidota</taxon>
        <taxon>Bacteroidia</taxon>
        <taxon>Marinilabiliales</taxon>
        <taxon>Marinifilaceae</taxon>
    </lineage>
</organism>
<dbReference type="Pfam" id="PF01467">
    <property type="entry name" value="CTP_transf_like"/>
    <property type="match status" value="1"/>
</dbReference>
<dbReference type="GO" id="GO:0016779">
    <property type="term" value="F:nucleotidyltransferase activity"/>
    <property type="evidence" value="ECO:0007669"/>
    <property type="project" value="UniProtKB-KW"/>
</dbReference>
<dbReference type="NCBIfam" id="TIGR02199">
    <property type="entry name" value="rfaE_dom_II"/>
    <property type="match status" value="1"/>
</dbReference>
<dbReference type="PANTHER" id="PTHR43793:SF2">
    <property type="entry name" value="BIFUNCTIONAL PROTEIN HLDE"/>
    <property type="match status" value="1"/>
</dbReference>
<dbReference type="InterPro" id="IPR014729">
    <property type="entry name" value="Rossmann-like_a/b/a_fold"/>
</dbReference>
<dbReference type="GO" id="GO:0005975">
    <property type="term" value="P:carbohydrate metabolic process"/>
    <property type="evidence" value="ECO:0007669"/>
    <property type="project" value="InterPro"/>
</dbReference>
<evidence type="ECO:0000313" key="10">
    <source>
        <dbReference type="Proteomes" id="UP000284531"/>
    </source>
</evidence>
<dbReference type="InterPro" id="IPR011914">
    <property type="entry name" value="RfaE_dom_II"/>
</dbReference>
<dbReference type="AlphaFoldDB" id="A0A419WXR5"/>
<dbReference type="Gene3D" id="3.40.50.620">
    <property type="entry name" value="HUPs"/>
    <property type="match status" value="1"/>
</dbReference>